<dbReference type="Pfam" id="PF24883">
    <property type="entry name" value="NPHP3_N"/>
    <property type="match status" value="1"/>
</dbReference>
<dbReference type="Proteomes" id="UP000664132">
    <property type="component" value="Unassembled WGS sequence"/>
</dbReference>
<dbReference type="PANTHER" id="PTHR10039:SF16">
    <property type="entry name" value="GPI INOSITOL-DEACYLASE"/>
    <property type="match status" value="1"/>
</dbReference>
<sequence length="401" mass="45833">MWPVPENLSQVISHLKEAHQGDPQVALAYFYISFNDEQKQTAVGMIESIVKQICCCRPDTPLSIKALEDLKARGHQPDLQTLQSILVETLQGFSSVYVIVDALDECPDVDYGRGDLLSCLATIYQKSSRNLHMFWTSRREKNIEISYRSIESRFETWDIDLSAYKPAIDHDIGLFIDRTLSSIAYNSWPKELKDETRKGLIEKSDGMFRYISCQFESLRPLRKAAEIRKALHDLPKGLDATYNRMLQRINREEQKHAARVLEWLSFSLRPLLLEEIAEIFTLDIEDDEPFDADNRLVTPVAVLDFLAGLVTEVPRHIGDEDDDHHARKNTDVIESLLNMARIRDLARWGCDSAWHKTADELVLPLYYACSIDALKLAGIIIEADSISAISEVEWIIQLAIK</sequence>
<dbReference type="InterPro" id="IPR056884">
    <property type="entry name" value="NPHP3-like_N"/>
</dbReference>
<name>A0A8H7WL71_9HELO</name>
<dbReference type="OrthoDB" id="4772757at2759"/>
<comment type="caution">
    <text evidence="3">The sequence shown here is derived from an EMBL/GenBank/DDBJ whole genome shotgun (WGS) entry which is preliminary data.</text>
</comment>
<keyword evidence="1" id="KW-0677">Repeat</keyword>
<dbReference type="InterPro" id="IPR027417">
    <property type="entry name" value="P-loop_NTPase"/>
</dbReference>
<feature type="domain" description="Nephrocystin 3-like N-terminal" evidence="2">
    <location>
        <begin position="9"/>
        <end position="138"/>
    </location>
</feature>
<dbReference type="PANTHER" id="PTHR10039">
    <property type="entry name" value="AMELOGENIN"/>
    <property type="match status" value="1"/>
</dbReference>
<proteinExistence type="predicted"/>
<protein>
    <recommendedName>
        <fullName evidence="2">Nephrocystin 3-like N-terminal domain-containing protein</fullName>
    </recommendedName>
</protein>
<dbReference type="Gene3D" id="3.40.50.300">
    <property type="entry name" value="P-loop containing nucleotide triphosphate hydrolases"/>
    <property type="match status" value="1"/>
</dbReference>
<accession>A0A8H7WL71</accession>
<dbReference type="EMBL" id="JAFJYH010000001">
    <property type="protein sequence ID" value="KAG4426814.1"/>
    <property type="molecule type" value="Genomic_DNA"/>
</dbReference>
<organism evidence="3 4">
    <name type="scientific">Cadophora malorum</name>
    <dbReference type="NCBI Taxonomy" id="108018"/>
    <lineage>
        <taxon>Eukaryota</taxon>
        <taxon>Fungi</taxon>
        <taxon>Dikarya</taxon>
        <taxon>Ascomycota</taxon>
        <taxon>Pezizomycotina</taxon>
        <taxon>Leotiomycetes</taxon>
        <taxon>Helotiales</taxon>
        <taxon>Ploettnerulaceae</taxon>
        <taxon>Cadophora</taxon>
    </lineage>
</organism>
<evidence type="ECO:0000313" key="4">
    <source>
        <dbReference type="Proteomes" id="UP000664132"/>
    </source>
</evidence>
<evidence type="ECO:0000259" key="2">
    <source>
        <dbReference type="Pfam" id="PF24883"/>
    </source>
</evidence>
<reference evidence="3" key="1">
    <citation type="submission" date="2021-02" db="EMBL/GenBank/DDBJ databases">
        <title>Genome sequence Cadophora malorum strain M34.</title>
        <authorList>
            <person name="Stefanovic E."/>
            <person name="Vu D."/>
            <person name="Scully C."/>
            <person name="Dijksterhuis J."/>
            <person name="Roader J."/>
            <person name="Houbraken J."/>
        </authorList>
    </citation>
    <scope>NUCLEOTIDE SEQUENCE</scope>
    <source>
        <strain evidence="3">M34</strain>
    </source>
</reference>
<dbReference type="AlphaFoldDB" id="A0A8H7WL71"/>
<evidence type="ECO:0000313" key="3">
    <source>
        <dbReference type="EMBL" id="KAG4426814.1"/>
    </source>
</evidence>
<gene>
    <name evidence="3" type="ORF">IFR04_000245</name>
</gene>
<keyword evidence="4" id="KW-1185">Reference proteome</keyword>
<evidence type="ECO:0000256" key="1">
    <source>
        <dbReference type="ARBA" id="ARBA00022737"/>
    </source>
</evidence>